<dbReference type="CDD" id="cd00515">
    <property type="entry name" value="HAM1"/>
    <property type="match status" value="1"/>
</dbReference>
<sequence>MPDRLLFVSGNAGKAREVEAMLGVPVERLDLDLPEIQALDVAEVARHKAREAFAHAGRPVIVEDTGLYLDALNGLPGALVKWFLAAVGPAGICALLPPGADRSARARTAVAICDGAGVEVFVGETPGEIATGPRGDGGFGWDPVFRPRGGSGTFAEMDAAEKAAHSMRRRALEGLRERLRETGE</sequence>
<dbReference type="Gene3D" id="3.90.950.10">
    <property type="match status" value="1"/>
</dbReference>
<dbReference type="EC" id="3.6.1.15" evidence="4"/>
<reference evidence="4" key="1">
    <citation type="submission" date="2020-02" db="EMBL/GenBank/DDBJ databases">
        <authorList>
            <person name="Meier V. D."/>
        </authorList>
    </citation>
    <scope>NUCLEOTIDE SEQUENCE</scope>
    <source>
        <strain evidence="4">AVDCRST_MAG73</strain>
    </source>
</reference>
<dbReference type="GO" id="GO:0009117">
    <property type="term" value="P:nucleotide metabolic process"/>
    <property type="evidence" value="ECO:0007669"/>
    <property type="project" value="UniProtKB-KW"/>
</dbReference>
<dbReference type="GO" id="GO:0005737">
    <property type="term" value="C:cytoplasm"/>
    <property type="evidence" value="ECO:0007669"/>
    <property type="project" value="TreeGrafter"/>
</dbReference>
<dbReference type="EMBL" id="CADCWE010000022">
    <property type="protein sequence ID" value="CAA9524318.1"/>
    <property type="molecule type" value="Genomic_DNA"/>
</dbReference>
<keyword evidence="3" id="KW-0546">Nucleotide metabolism</keyword>
<dbReference type="SUPFAM" id="SSF52972">
    <property type="entry name" value="ITPase-like"/>
    <property type="match status" value="1"/>
</dbReference>
<dbReference type="GO" id="GO:0009143">
    <property type="term" value="P:nucleoside triphosphate catabolic process"/>
    <property type="evidence" value="ECO:0007669"/>
    <property type="project" value="InterPro"/>
</dbReference>
<dbReference type="InterPro" id="IPR029001">
    <property type="entry name" value="ITPase-like_fam"/>
</dbReference>
<accession>A0A6J4TIE0</accession>
<proteinExistence type="inferred from homology"/>
<evidence type="ECO:0000256" key="3">
    <source>
        <dbReference type="ARBA" id="ARBA00023080"/>
    </source>
</evidence>
<organism evidence="4">
    <name type="scientific">uncultured Thermomicrobiales bacterium</name>
    <dbReference type="NCBI Taxonomy" id="1645740"/>
    <lineage>
        <taxon>Bacteria</taxon>
        <taxon>Pseudomonadati</taxon>
        <taxon>Thermomicrobiota</taxon>
        <taxon>Thermomicrobia</taxon>
        <taxon>Thermomicrobiales</taxon>
        <taxon>environmental samples</taxon>
    </lineage>
</organism>
<dbReference type="AlphaFoldDB" id="A0A6J4TIE0"/>
<dbReference type="GO" id="GO:0047429">
    <property type="term" value="F:nucleoside triphosphate diphosphatase activity"/>
    <property type="evidence" value="ECO:0007669"/>
    <property type="project" value="InterPro"/>
</dbReference>
<dbReference type="PANTHER" id="PTHR11067:SF9">
    <property type="entry name" value="INOSINE TRIPHOSPHATE PYROPHOSPHATASE"/>
    <property type="match status" value="1"/>
</dbReference>
<keyword evidence="2 4" id="KW-0378">Hydrolase</keyword>
<evidence type="ECO:0000256" key="2">
    <source>
        <dbReference type="ARBA" id="ARBA00022801"/>
    </source>
</evidence>
<name>A0A6J4TIE0_9BACT</name>
<comment type="similarity">
    <text evidence="1">Belongs to the HAM1 NTPase family.</text>
</comment>
<protein>
    <submittedName>
        <fullName evidence="4">Nucleoside 5-triphosphatase RdgB (DHAPTP, dITP, XTP-specific)</fullName>
        <ecNumber evidence="4">3.6.1.15</ecNumber>
    </submittedName>
</protein>
<dbReference type="PANTHER" id="PTHR11067">
    <property type="entry name" value="INOSINE TRIPHOSPHATE PYROPHOSPHATASE/HAM1 PROTEIN"/>
    <property type="match status" value="1"/>
</dbReference>
<evidence type="ECO:0000313" key="4">
    <source>
        <dbReference type="EMBL" id="CAA9524318.1"/>
    </source>
</evidence>
<dbReference type="GO" id="GO:0017111">
    <property type="term" value="F:ribonucleoside triphosphate phosphatase activity"/>
    <property type="evidence" value="ECO:0007669"/>
    <property type="project" value="UniProtKB-EC"/>
</dbReference>
<evidence type="ECO:0000256" key="1">
    <source>
        <dbReference type="ARBA" id="ARBA00008023"/>
    </source>
</evidence>
<gene>
    <name evidence="4" type="ORF">AVDCRST_MAG73-370</name>
</gene>
<dbReference type="Pfam" id="PF01725">
    <property type="entry name" value="Ham1p_like"/>
    <property type="match status" value="1"/>
</dbReference>
<dbReference type="InterPro" id="IPR002637">
    <property type="entry name" value="RdgB/HAM1"/>
</dbReference>